<evidence type="ECO:0000313" key="1">
    <source>
        <dbReference type="EMBL" id="MCE5171981.1"/>
    </source>
</evidence>
<organism evidence="1 2">
    <name type="scientific">Paenibacillus profundus</name>
    <dbReference type="NCBI Taxonomy" id="1173085"/>
    <lineage>
        <taxon>Bacteria</taxon>
        <taxon>Bacillati</taxon>
        <taxon>Bacillota</taxon>
        <taxon>Bacilli</taxon>
        <taxon>Bacillales</taxon>
        <taxon>Paenibacillaceae</taxon>
        <taxon>Paenibacillus</taxon>
    </lineage>
</organism>
<gene>
    <name evidence="1" type="ORF">LQV63_22115</name>
</gene>
<name>A0ABS8YNT2_9BACL</name>
<dbReference type="EMBL" id="JAJNBZ010000022">
    <property type="protein sequence ID" value="MCE5171981.1"/>
    <property type="molecule type" value="Genomic_DNA"/>
</dbReference>
<dbReference type="Pfam" id="PF04519">
    <property type="entry name" value="Bactofilin"/>
    <property type="match status" value="1"/>
</dbReference>
<dbReference type="InterPro" id="IPR007607">
    <property type="entry name" value="BacA/B"/>
</dbReference>
<sequence>MEQRQHLKIMGSSSSGGGIYDKVSILGDGEVNGNIECRLFTCAGTVRVYGHVKSEEMKIRGTSQMEGSLLTHKLIVQGQGDFTGGVKVQEASISGMVNIGSSLQGERLKLRGSIEVQGDCEVETLSAVGSFAVCGLLNVGSMDLRINWNCHAKEIGGEIIKVRKGSGITNMLKFIPGIFQVMPDARLTADVIEGDHIELEHTTAAIVRGNHVKLGPGCEIGRVEYRHHFYQDQDSVINSVIQM</sequence>
<protein>
    <submittedName>
        <fullName evidence="1">Polymer-forming cytoskeletal protein</fullName>
    </submittedName>
</protein>
<proteinExistence type="predicted"/>
<comment type="caution">
    <text evidence="1">The sequence shown here is derived from an EMBL/GenBank/DDBJ whole genome shotgun (WGS) entry which is preliminary data.</text>
</comment>
<dbReference type="RefSeq" id="WP_233698295.1">
    <property type="nucleotide sequence ID" value="NZ_JAJNBZ010000022.1"/>
</dbReference>
<keyword evidence="2" id="KW-1185">Reference proteome</keyword>
<evidence type="ECO:0000313" key="2">
    <source>
        <dbReference type="Proteomes" id="UP001199916"/>
    </source>
</evidence>
<dbReference type="Proteomes" id="UP001199916">
    <property type="component" value="Unassembled WGS sequence"/>
</dbReference>
<reference evidence="1 2" key="1">
    <citation type="submission" date="2021-11" db="EMBL/GenBank/DDBJ databases">
        <title>Draft genome sequence of Paenibacillus profundus YoMME, a new Gram-positive bacteria with exoelectrogenic properties.</title>
        <authorList>
            <person name="Hubenova Y."/>
            <person name="Hubenova E."/>
            <person name="Manasiev Y."/>
            <person name="Peykov S."/>
            <person name="Mitov M."/>
        </authorList>
    </citation>
    <scope>NUCLEOTIDE SEQUENCE [LARGE SCALE GENOMIC DNA]</scope>
    <source>
        <strain evidence="1 2">YoMME</strain>
    </source>
</reference>
<accession>A0ABS8YNT2</accession>